<reference evidence="1 2" key="1">
    <citation type="submission" date="2015-01" db="EMBL/GenBank/DDBJ databases">
        <title>Evolution of Trichinella species and genotypes.</title>
        <authorList>
            <person name="Korhonen P.K."/>
            <person name="Edoardo P."/>
            <person name="Giuseppe L.R."/>
            <person name="Gasser R.B."/>
        </authorList>
    </citation>
    <scope>NUCLEOTIDE SEQUENCE [LARGE SCALE GENOMIC DNA]</scope>
    <source>
        <strain evidence="1">ISS1029</strain>
    </source>
</reference>
<dbReference type="AlphaFoldDB" id="A0A0V1HGB6"/>
<evidence type="ECO:0000313" key="1">
    <source>
        <dbReference type="EMBL" id="KRZ09545.1"/>
    </source>
</evidence>
<evidence type="ECO:0000313" key="2">
    <source>
        <dbReference type="Proteomes" id="UP000055024"/>
    </source>
</evidence>
<proteinExistence type="predicted"/>
<protein>
    <submittedName>
        <fullName evidence="1">Uncharacterized protein</fullName>
    </submittedName>
</protein>
<organism evidence="1 2">
    <name type="scientific">Trichinella zimbabwensis</name>
    <dbReference type="NCBI Taxonomy" id="268475"/>
    <lineage>
        <taxon>Eukaryota</taxon>
        <taxon>Metazoa</taxon>
        <taxon>Ecdysozoa</taxon>
        <taxon>Nematoda</taxon>
        <taxon>Enoplea</taxon>
        <taxon>Dorylaimia</taxon>
        <taxon>Trichinellida</taxon>
        <taxon>Trichinellidae</taxon>
        <taxon>Trichinella</taxon>
    </lineage>
</organism>
<sequence>MDTKPVAILIYFRFQHKGLQSNVSVHGKFFRIQEFANPSEFRSDIHL</sequence>
<accession>A0A0V1HGB6</accession>
<dbReference type="Proteomes" id="UP000055024">
    <property type="component" value="Unassembled WGS sequence"/>
</dbReference>
<name>A0A0V1HGB6_9BILA</name>
<comment type="caution">
    <text evidence="1">The sequence shown here is derived from an EMBL/GenBank/DDBJ whole genome shotgun (WGS) entry which is preliminary data.</text>
</comment>
<dbReference type="EMBL" id="JYDP01000071">
    <property type="protein sequence ID" value="KRZ09545.1"/>
    <property type="molecule type" value="Genomic_DNA"/>
</dbReference>
<keyword evidence="2" id="KW-1185">Reference proteome</keyword>
<gene>
    <name evidence="1" type="ORF">T11_835</name>
</gene>